<dbReference type="SUPFAM" id="SSF48464">
    <property type="entry name" value="ENTH/VHS domain"/>
    <property type="match status" value="1"/>
</dbReference>
<feature type="compositionally biased region" description="Low complexity" evidence="6">
    <location>
        <begin position="418"/>
        <end position="427"/>
    </location>
</feature>
<accession>A0A2C9V9X1</accession>
<evidence type="ECO:0000256" key="6">
    <source>
        <dbReference type="SAM" id="MobiDB-lite"/>
    </source>
</evidence>
<sequence>MALAMASSSSSSATVAVEKATSDLLIGPDWTMNIDICDSVNSNIWQAKDVVKAVKKRLQHKNPKVQLLALTLLETMVKNCGDYVHFQIAEKNILGEMVKIVKKKADMHVRDKILILLDSWQEAFGGPGGKHSQYYWAYEELRRAGVVFPQRSPDAAPIFTPPVTHSTLRHAQAAYGMPSNSSRRLDETMAMEFEGLSLSGLDSMRSIVELLNDMLQAVNPDDREALKDEIIVDLVNRCRSNQKKLMQMLTTTGDEELLGQGLELNDRIQTLLAKHDAIASGSPMPAEVDNLGPKSTEEYSSNIQPTQVKDASPSSSTNANVSVANVPRSPIDEEDEEEDDFAQLARRHSKPQSSPSESTYGTSEAIASTTTISTPVPCTALALPDPPAPVRTTKEQDIIDLLSITLSTPTSDHPHTPHTPTAATPSMPQVPASSTQGYPYISQTYPGNQGQSTYNNYIVPWAQPQPQHHLQIPSQPHLQPQIQQQMQPQPPLQFQSQSQPQPHTQPQLQFQPQSQSQPQSHPQPQQKSQSSSQSQQPWPHQQFQPQSQSQLQPQPQPQQQFQSPSQSQPQPQQQFQSPSQSQHPPPQQQFQPQPQSLPQPQPQQQFQSPSPSEHPWPQQQFQPQSQPLSQPQPQQQFQIHSQSQRPRPQQQFQSLSQPPLHTQHQQQFRPQSQPQPNAQSQLQYRPESQLQFQSQLQSQNSQYSSGYPPPPWAATPGYANGQSHMSATNNLFSTPRANAGTSYTPEQASRPMQHYNSYPTRGVNGLAMNGDPIVNSGPRNAAPPGQKPFIPSYRLFEDLNVLGNTDGRFKMTSSTSPSLSGPSSQGMVGGRK</sequence>
<evidence type="ECO:0000313" key="9">
    <source>
        <dbReference type="EMBL" id="OAY41597.1"/>
    </source>
</evidence>
<dbReference type="Gene3D" id="1.20.58.160">
    <property type="match status" value="1"/>
</dbReference>
<feature type="domain" description="VHS" evidence="7">
    <location>
        <begin position="20"/>
        <end position="149"/>
    </location>
</feature>
<proteinExistence type="inferred from homology"/>
<feature type="compositionally biased region" description="Low complexity" evidence="6">
    <location>
        <begin position="466"/>
        <end position="594"/>
    </location>
</feature>
<keyword evidence="3" id="KW-0813">Transport</keyword>
<evidence type="ECO:0000256" key="4">
    <source>
        <dbReference type="ARBA" id="ARBA00022927"/>
    </source>
</evidence>
<dbReference type="SMART" id="SM00288">
    <property type="entry name" value="VHS"/>
    <property type="match status" value="1"/>
</dbReference>
<feature type="region of interest" description="Disordered" evidence="6">
    <location>
        <begin position="406"/>
        <end position="447"/>
    </location>
</feature>
<dbReference type="InterPro" id="IPR044836">
    <property type="entry name" value="TOL_plant"/>
</dbReference>
<comment type="caution">
    <text evidence="9">The sequence shown here is derived from an EMBL/GenBank/DDBJ whole genome shotgun (WGS) entry which is preliminary data.</text>
</comment>
<evidence type="ECO:0000256" key="3">
    <source>
        <dbReference type="ARBA" id="ARBA00022448"/>
    </source>
</evidence>
<dbReference type="GO" id="GO:0043328">
    <property type="term" value="P:protein transport to vacuole involved in ubiquitin-dependent protein catabolic process via the multivesicular body sorting pathway"/>
    <property type="evidence" value="ECO:0007669"/>
    <property type="project" value="InterPro"/>
</dbReference>
<dbReference type="InterPro" id="IPR004152">
    <property type="entry name" value="GAT_dom"/>
</dbReference>
<dbReference type="Proteomes" id="UP000091857">
    <property type="component" value="Chromosome 9"/>
</dbReference>
<dbReference type="InterPro" id="IPR008942">
    <property type="entry name" value="ENTH_VHS"/>
</dbReference>
<evidence type="ECO:0000256" key="2">
    <source>
        <dbReference type="ARBA" id="ARBA00007708"/>
    </source>
</evidence>
<name>A0A2C9V9X1_MANES</name>
<dbReference type="PANTHER" id="PTHR45898">
    <property type="entry name" value="TOM1-LIKE PROTEIN"/>
    <property type="match status" value="1"/>
</dbReference>
<keyword evidence="5" id="KW-0472">Membrane</keyword>
<dbReference type="InterPro" id="IPR002014">
    <property type="entry name" value="VHS_dom"/>
</dbReference>
<dbReference type="FunFam" id="1.25.40.90:FF:000028">
    <property type="entry name" value="TOM1-like protein 2"/>
    <property type="match status" value="1"/>
</dbReference>
<feature type="compositionally biased region" description="Polar residues" evidence="6">
    <location>
        <begin position="431"/>
        <end position="447"/>
    </location>
</feature>
<gene>
    <name evidence="9" type="ORF">MANES_09G114500v8</name>
</gene>
<reference evidence="10" key="1">
    <citation type="journal article" date="2016" name="Nat. Biotechnol.">
        <title>Sequencing wild and cultivated cassava and related species reveals extensive interspecific hybridization and genetic diversity.</title>
        <authorList>
            <person name="Bredeson J.V."/>
            <person name="Lyons J.B."/>
            <person name="Prochnik S.E."/>
            <person name="Wu G.A."/>
            <person name="Ha C.M."/>
            <person name="Edsinger-Gonzales E."/>
            <person name="Grimwood J."/>
            <person name="Schmutz J."/>
            <person name="Rabbi I.Y."/>
            <person name="Egesi C."/>
            <person name="Nauluvula P."/>
            <person name="Lebot V."/>
            <person name="Ndunguru J."/>
            <person name="Mkamilo G."/>
            <person name="Bart R.S."/>
            <person name="Setter T.L."/>
            <person name="Gleadow R.M."/>
            <person name="Kulakow P."/>
            <person name="Ferguson M.E."/>
            <person name="Rounsley S."/>
            <person name="Rokhsar D.S."/>
        </authorList>
    </citation>
    <scope>NUCLEOTIDE SEQUENCE [LARGE SCALE GENOMIC DNA]</scope>
    <source>
        <strain evidence="10">cv. AM560-2</strain>
    </source>
</reference>
<dbReference type="OMA" id="CDKVTTN"/>
<evidence type="ECO:0000313" key="10">
    <source>
        <dbReference type="Proteomes" id="UP000091857"/>
    </source>
</evidence>
<dbReference type="OrthoDB" id="2018246at2759"/>
<feature type="region of interest" description="Disordered" evidence="6">
    <location>
        <begin position="280"/>
        <end position="364"/>
    </location>
</feature>
<dbReference type="GO" id="GO:0043130">
    <property type="term" value="F:ubiquitin binding"/>
    <property type="evidence" value="ECO:0007669"/>
    <property type="project" value="InterPro"/>
</dbReference>
<feature type="compositionally biased region" description="Low complexity" evidence="6">
    <location>
        <begin position="602"/>
        <end position="705"/>
    </location>
</feature>
<feature type="compositionally biased region" description="Low complexity" evidence="6">
    <location>
        <begin position="812"/>
        <end position="824"/>
    </location>
</feature>
<feature type="compositionally biased region" description="Low complexity" evidence="6">
    <location>
        <begin position="311"/>
        <end position="327"/>
    </location>
</feature>
<evidence type="ECO:0008006" key="11">
    <source>
        <dbReference type="Google" id="ProtNLM"/>
    </source>
</evidence>
<protein>
    <recommendedName>
        <fullName evidence="11">VHS domain-containing protein</fullName>
    </recommendedName>
</protein>
<feature type="region of interest" description="Disordered" evidence="6">
    <location>
        <begin position="807"/>
        <end position="832"/>
    </location>
</feature>
<dbReference type="STRING" id="3983.A0A2C9V9X1"/>
<dbReference type="CDD" id="cd03561">
    <property type="entry name" value="VHS"/>
    <property type="match status" value="1"/>
</dbReference>
<dbReference type="GO" id="GO:0005737">
    <property type="term" value="C:cytoplasm"/>
    <property type="evidence" value="ECO:0007669"/>
    <property type="project" value="UniProtKB-ARBA"/>
</dbReference>
<keyword evidence="10" id="KW-1185">Reference proteome</keyword>
<evidence type="ECO:0000259" key="8">
    <source>
        <dbReference type="PROSITE" id="PS50909"/>
    </source>
</evidence>
<dbReference type="Pfam" id="PF03127">
    <property type="entry name" value="GAT"/>
    <property type="match status" value="1"/>
</dbReference>
<dbReference type="GO" id="GO:0035091">
    <property type="term" value="F:phosphatidylinositol binding"/>
    <property type="evidence" value="ECO:0007669"/>
    <property type="project" value="InterPro"/>
</dbReference>
<keyword evidence="4" id="KW-0653">Protein transport</keyword>
<organism evidence="9 10">
    <name type="scientific">Manihot esculenta</name>
    <name type="common">Cassava</name>
    <name type="synonym">Jatropha manihot</name>
    <dbReference type="NCBI Taxonomy" id="3983"/>
    <lineage>
        <taxon>Eukaryota</taxon>
        <taxon>Viridiplantae</taxon>
        <taxon>Streptophyta</taxon>
        <taxon>Embryophyta</taxon>
        <taxon>Tracheophyta</taxon>
        <taxon>Spermatophyta</taxon>
        <taxon>Magnoliopsida</taxon>
        <taxon>eudicotyledons</taxon>
        <taxon>Gunneridae</taxon>
        <taxon>Pentapetalae</taxon>
        <taxon>rosids</taxon>
        <taxon>fabids</taxon>
        <taxon>Malpighiales</taxon>
        <taxon>Euphorbiaceae</taxon>
        <taxon>Crotonoideae</taxon>
        <taxon>Manihoteae</taxon>
        <taxon>Manihot</taxon>
    </lineage>
</organism>
<dbReference type="PANTHER" id="PTHR45898:SF2">
    <property type="entry name" value="TOM1-LIKE PROTEIN 6"/>
    <property type="match status" value="1"/>
</dbReference>
<feature type="domain" description="GAT" evidence="8">
    <location>
        <begin position="192"/>
        <end position="280"/>
    </location>
</feature>
<dbReference type="GO" id="GO:0016020">
    <property type="term" value="C:membrane"/>
    <property type="evidence" value="ECO:0007669"/>
    <property type="project" value="UniProtKB-SubCell"/>
</dbReference>
<comment type="subcellular location">
    <subcellularLocation>
        <location evidence="1">Membrane</location>
        <topology evidence="1">Peripheral membrane protein</topology>
    </subcellularLocation>
</comment>
<evidence type="ECO:0000256" key="5">
    <source>
        <dbReference type="ARBA" id="ARBA00023136"/>
    </source>
</evidence>
<feature type="compositionally biased region" description="Polar residues" evidence="6">
    <location>
        <begin position="298"/>
        <end position="309"/>
    </location>
</feature>
<dbReference type="Gene3D" id="1.25.40.90">
    <property type="match status" value="1"/>
</dbReference>
<dbReference type="SUPFAM" id="SSF89009">
    <property type="entry name" value="GAT-like domain"/>
    <property type="match status" value="1"/>
</dbReference>
<dbReference type="Gramene" id="Manes.09G114500.1.v8.1">
    <property type="protein sequence ID" value="Manes.09G114500.1.v8.1.CDS"/>
    <property type="gene ID" value="Manes.09G114500.v8.1"/>
</dbReference>
<dbReference type="PROSITE" id="PS50179">
    <property type="entry name" value="VHS"/>
    <property type="match status" value="1"/>
</dbReference>
<dbReference type="CDD" id="cd14231">
    <property type="entry name" value="GAT_GGA-like_plant"/>
    <property type="match status" value="1"/>
</dbReference>
<feature type="compositionally biased region" description="Acidic residues" evidence="6">
    <location>
        <begin position="332"/>
        <end position="341"/>
    </location>
</feature>
<feature type="compositionally biased region" description="Polar residues" evidence="6">
    <location>
        <begin position="720"/>
        <end position="747"/>
    </location>
</feature>
<comment type="similarity">
    <text evidence="2">Belongs to the TOM1 family.</text>
</comment>
<dbReference type="AlphaFoldDB" id="A0A2C9V9X1"/>
<feature type="region of interest" description="Disordered" evidence="6">
    <location>
        <begin position="466"/>
        <end position="752"/>
    </location>
</feature>
<dbReference type="EMBL" id="CM004395">
    <property type="protein sequence ID" value="OAY41597.1"/>
    <property type="molecule type" value="Genomic_DNA"/>
</dbReference>
<dbReference type="Pfam" id="PF00790">
    <property type="entry name" value="VHS"/>
    <property type="match status" value="1"/>
</dbReference>
<dbReference type="PROSITE" id="PS50909">
    <property type="entry name" value="GAT"/>
    <property type="match status" value="1"/>
</dbReference>
<dbReference type="InterPro" id="IPR038425">
    <property type="entry name" value="GAT_sf"/>
</dbReference>
<evidence type="ECO:0000259" key="7">
    <source>
        <dbReference type="PROSITE" id="PS50179"/>
    </source>
</evidence>
<evidence type="ECO:0000256" key="1">
    <source>
        <dbReference type="ARBA" id="ARBA00004170"/>
    </source>
</evidence>
<feature type="compositionally biased region" description="Polar residues" evidence="6">
    <location>
        <begin position="351"/>
        <end position="361"/>
    </location>
</feature>